<evidence type="ECO:0000313" key="15">
    <source>
        <dbReference type="EMBL" id="KAB4449650.1"/>
    </source>
</evidence>
<keyword evidence="8 13" id="KW-0547">Nucleotide-binding</keyword>
<evidence type="ECO:0000313" key="22">
    <source>
        <dbReference type="Proteomes" id="UP000283616"/>
    </source>
</evidence>
<evidence type="ECO:0000313" key="26">
    <source>
        <dbReference type="Proteomes" id="UP000460317"/>
    </source>
</evidence>
<dbReference type="GO" id="GO:0005886">
    <property type="term" value="C:plasma membrane"/>
    <property type="evidence" value="ECO:0007669"/>
    <property type="project" value="TreeGrafter"/>
</dbReference>
<evidence type="ECO:0000256" key="3">
    <source>
        <dbReference type="ARBA" id="ARBA00012071"/>
    </source>
</evidence>
<evidence type="ECO:0000313" key="20">
    <source>
        <dbReference type="EMBL" id="UYU67608.1"/>
    </source>
</evidence>
<evidence type="ECO:0000256" key="7">
    <source>
        <dbReference type="ARBA" id="ARBA00022679"/>
    </source>
</evidence>
<dbReference type="EMBL" id="JAQNVG010000061">
    <property type="protein sequence ID" value="MDC2238790.1"/>
    <property type="molecule type" value="Genomic_DNA"/>
</dbReference>
<evidence type="ECO:0000313" key="16">
    <source>
        <dbReference type="EMBL" id="KAB4470123.1"/>
    </source>
</evidence>
<dbReference type="Proteomes" id="UP000436858">
    <property type="component" value="Unassembled WGS sequence"/>
</dbReference>
<dbReference type="EMBL" id="WCSY01000016">
    <property type="protein sequence ID" value="KAB4309995.1"/>
    <property type="molecule type" value="Genomic_DNA"/>
</dbReference>
<dbReference type="SMR" id="A0A139K8Z8"/>
<dbReference type="Proteomes" id="UP001156218">
    <property type="component" value="Chromosome"/>
</dbReference>
<keyword evidence="10 13" id="KW-0067">ATP-binding</keyword>
<reference evidence="22 23" key="1">
    <citation type="submission" date="2018-08" db="EMBL/GenBank/DDBJ databases">
        <title>A genome reference for cultivated species of the human gut microbiota.</title>
        <authorList>
            <person name="Zou Y."/>
            <person name="Xue W."/>
            <person name="Luo G."/>
        </authorList>
    </citation>
    <scope>NUCLEOTIDE SEQUENCE [LARGE SCALE GENOMIC DNA]</scope>
    <source>
        <strain evidence="19 22">AF37-12</strain>
        <strain evidence="18 23">AM30-26</strain>
    </source>
</reference>
<dbReference type="GO" id="GO:0009029">
    <property type="term" value="F:lipid-A 4'-kinase activity"/>
    <property type="evidence" value="ECO:0007669"/>
    <property type="project" value="UniProtKB-UniRule"/>
</dbReference>
<dbReference type="Proteomes" id="UP001162960">
    <property type="component" value="Chromosome"/>
</dbReference>
<dbReference type="SUPFAM" id="SSF52540">
    <property type="entry name" value="P-loop containing nucleoside triphosphate hydrolases"/>
    <property type="match status" value="1"/>
</dbReference>
<dbReference type="Proteomes" id="UP000283616">
    <property type="component" value="Unassembled WGS sequence"/>
</dbReference>
<dbReference type="EMBL" id="WCSB01000020">
    <property type="protein sequence ID" value="KAB4449650.1"/>
    <property type="molecule type" value="Genomic_DNA"/>
</dbReference>
<evidence type="ECO:0000256" key="2">
    <source>
        <dbReference type="ARBA" id="ARBA00004870"/>
    </source>
</evidence>
<dbReference type="RefSeq" id="WP_008765467.1">
    <property type="nucleotide sequence ID" value="NZ_BAABXH010000001.1"/>
</dbReference>
<name>A0A139K8Z8_BACT4</name>
<evidence type="ECO:0000256" key="6">
    <source>
        <dbReference type="ARBA" id="ARBA00022556"/>
    </source>
</evidence>
<keyword evidence="11 13" id="KW-0443">Lipid metabolism</keyword>
<evidence type="ECO:0000256" key="12">
    <source>
        <dbReference type="ARBA" id="ARBA00029757"/>
    </source>
</evidence>
<keyword evidence="7 13" id="KW-0808">Transferase</keyword>
<evidence type="ECO:0000313" key="17">
    <source>
        <dbReference type="EMBL" id="MDC2238790.1"/>
    </source>
</evidence>
<organism evidence="16 24">
    <name type="scientific">Bacteroides thetaiotaomicron</name>
    <dbReference type="NCBI Taxonomy" id="818"/>
    <lineage>
        <taxon>Bacteria</taxon>
        <taxon>Pseudomonadati</taxon>
        <taxon>Bacteroidota</taxon>
        <taxon>Bacteroidia</taxon>
        <taxon>Bacteroidales</taxon>
        <taxon>Bacteroidaceae</taxon>
        <taxon>Bacteroides</taxon>
    </lineage>
</organism>
<evidence type="ECO:0000313" key="25">
    <source>
        <dbReference type="Proteomes" id="UP000440614"/>
    </source>
</evidence>
<dbReference type="NCBIfam" id="TIGR00682">
    <property type="entry name" value="lpxK"/>
    <property type="match status" value="1"/>
</dbReference>
<dbReference type="DNASU" id="1076171"/>
<reference evidence="17" key="4">
    <citation type="submission" date="2022-10" db="EMBL/GenBank/DDBJ databases">
        <title>Human gut microbiome strain richness.</title>
        <authorList>
            <person name="Chen-Liaw A."/>
        </authorList>
    </citation>
    <scope>NUCLEOTIDE SEQUENCE</scope>
    <source>
        <strain evidence="17">1001283st1_A3_1001283B150304_161114</strain>
    </source>
</reference>
<protein>
    <recommendedName>
        <fullName evidence="4 13">Tetraacyldisaccharide 4'-kinase</fullName>
        <ecNumber evidence="3 13">2.7.1.130</ecNumber>
    </recommendedName>
    <alternativeName>
        <fullName evidence="12 13">Lipid A 4'-kinase</fullName>
    </alternativeName>
</protein>
<feature type="binding site" evidence="13">
    <location>
        <begin position="51"/>
        <end position="58"/>
    </location>
    <ligand>
        <name>ATP</name>
        <dbReference type="ChEBI" id="CHEBI:30616"/>
    </ligand>
</feature>
<evidence type="ECO:0000256" key="8">
    <source>
        <dbReference type="ARBA" id="ARBA00022741"/>
    </source>
</evidence>
<dbReference type="Pfam" id="PF02606">
    <property type="entry name" value="LpxK"/>
    <property type="match status" value="1"/>
</dbReference>
<dbReference type="EMBL" id="QSJP01000007">
    <property type="protein sequence ID" value="RHD88566.1"/>
    <property type="molecule type" value="Genomic_DNA"/>
</dbReference>
<comment type="pathway">
    <text evidence="2 13">Glycolipid biosynthesis; lipid IV(A) biosynthesis; lipid IV(A) from (3R)-3-hydroxytetradecanoyl-[acyl-carrier-protein] and UDP-N-acetyl-alpha-D-glucosamine: step 6/6.</text>
</comment>
<reference evidence="24 25" key="2">
    <citation type="journal article" date="2019" name="Nat. Med.">
        <title>A library of human gut bacterial isolates paired with longitudinal multiomics data enables mechanistic microbiome research.</title>
        <authorList>
            <person name="Poyet M."/>
            <person name="Groussin M."/>
            <person name="Gibbons S.M."/>
            <person name="Avila-Pacheco J."/>
            <person name="Jiang X."/>
            <person name="Kearney S.M."/>
            <person name="Perrotta A.R."/>
            <person name="Berdy B."/>
            <person name="Zhao S."/>
            <person name="Lieberman T.D."/>
            <person name="Swanson P.K."/>
            <person name="Smith M."/>
            <person name="Roesemann S."/>
            <person name="Alexander J.E."/>
            <person name="Rich S.A."/>
            <person name="Livny J."/>
            <person name="Vlamakis H."/>
            <person name="Clish C."/>
            <person name="Bullock K."/>
            <person name="Deik A."/>
            <person name="Scott J."/>
            <person name="Pierce K.A."/>
            <person name="Xavier R.J."/>
            <person name="Alm E.J."/>
        </authorList>
    </citation>
    <scope>NUCLEOTIDE SEQUENCE [LARGE SCALE GENOMIC DNA]</scope>
    <source>
        <strain evidence="16 24">BIOML-A162</strain>
        <strain evidence="15 26">BIOML-A165</strain>
        <strain evidence="14 25">BIOML-A188</strain>
    </source>
</reference>
<dbReference type="InterPro" id="IPR027417">
    <property type="entry name" value="P-loop_NTPase"/>
</dbReference>
<dbReference type="GeneID" id="60927867"/>
<comment type="function">
    <text evidence="1 13">Transfers the gamma-phosphate of ATP to the 4'-position of a tetraacyldisaccharide 1-phosphate intermediate (termed DS-1-P) to form tetraacyldisaccharide 1,4'-bis-phosphate (lipid IVA).</text>
</comment>
<dbReference type="PANTHER" id="PTHR42724:SF1">
    <property type="entry name" value="TETRAACYLDISACCHARIDE 4'-KINASE, MITOCHONDRIAL-RELATED"/>
    <property type="match status" value="1"/>
</dbReference>
<dbReference type="Proteomes" id="UP000460317">
    <property type="component" value="Unassembled WGS sequence"/>
</dbReference>
<evidence type="ECO:0000313" key="18">
    <source>
        <dbReference type="EMBL" id="RHD88566.1"/>
    </source>
</evidence>
<gene>
    <name evidence="13 16" type="primary">lpxK</name>
    <name evidence="19" type="ORF">DW011_22800</name>
    <name evidence="18" type="ORF">DW780_10315</name>
    <name evidence="16" type="ORF">GAN91_26645</name>
    <name evidence="15" type="ORF">GAN93_18730</name>
    <name evidence="14" type="ORF">GAO51_17125</name>
    <name evidence="20" type="ORF">KQP68_04820</name>
    <name evidence="21" type="ORF">KQP74_22255</name>
    <name evidence="17" type="ORF">PO127_23885</name>
</gene>
<dbReference type="InterPro" id="IPR003758">
    <property type="entry name" value="LpxK"/>
</dbReference>
<dbReference type="PANTHER" id="PTHR42724">
    <property type="entry name" value="TETRAACYLDISACCHARIDE 4'-KINASE"/>
    <property type="match status" value="1"/>
</dbReference>
<evidence type="ECO:0000313" key="14">
    <source>
        <dbReference type="EMBL" id="KAB4309995.1"/>
    </source>
</evidence>
<comment type="catalytic activity">
    <reaction evidence="13">
        <text>a lipid A disaccharide + ATP = a lipid IVA + ADP + H(+)</text>
        <dbReference type="Rhea" id="RHEA:67840"/>
        <dbReference type="ChEBI" id="CHEBI:15378"/>
        <dbReference type="ChEBI" id="CHEBI:30616"/>
        <dbReference type="ChEBI" id="CHEBI:176343"/>
        <dbReference type="ChEBI" id="CHEBI:176425"/>
        <dbReference type="ChEBI" id="CHEBI:456216"/>
        <dbReference type="EC" id="2.7.1.130"/>
    </reaction>
</comment>
<evidence type="ECO:0000256" key="13">
    <source>
        <dbReference type="HAMAP-Rule" id="MF_00409"/>
    </source>
</evidence>
<dbReference type="GO" id="GO:0005524">
    <property type="term" value="F:ATP binding"/>
    <property type="evidence" value="ECO:0007669"/>
    <property type="project" value="UniProtKB-UniRule"/>
</dbReference>
<evidence type="ECO:0000256" key="9">
    <source>
        <dbReference type="ARBA" id="ARBA00022777"/>
    </source>
</evidence>
<reference evidence="20 27" key="3">
    <citation type="submission" date="2021-06" db="EMBL/GenBank/DDBJ databases">
        <title>Interrogation of the integrated mobile genetic elements in gut-associated Bacteroides with a consensus prediction approach.</title>
        <authorList>
            <person name="Campbell D.E."/>
            <person name="Leigh J.R."/>
            <person name="Kim T."/>
            <person name="England W."/>
            <person name="Whitaker R.J."/>
            <person name="Degnan P.H."/>
        </authorList>
    </citation>
    <scope>NUCLEOTIDE SEQUENCE [LARGE SCALE GENOMIC DNA]</scope>
    <source>
        <strain evidence="21">VPI-3443</strain>
        <strain evidence="20 27">WAL8669</strain>
    </source>
</reference>
<dbReference type="Proteomes" id="UP000440614">
    <property type="component" value="Unassembled WGS sequence"/>
</dbReference>
<dbReference type="Proteomes" id="UP000284785">
    <property type="component" value="Unassembled WGS sequence"/>
</dbReference>
<keyword evidence="6 13" id="KW-0441">Lipid A biosynthesis</keyword>
<keyword evidence="9 13" id="KW-0418">Kinase</keyword>
<dbReference type="UniPathway" id="UPA00359">
    <property type="reaction ID" value="UER00482"/>
</dbReference>
<evidence type="ECO:0000313" key="27">
    <source>
        <dbReference type="Proteomes" id="UP001156218"/>
    </source>
</evidence>
<dbReference type="EMBL" id="WCRY01000051">
    <property type="protein sequence ID" value="KAB4470123.1"/>
    <property type="molecule type" value="Genomic_DNA"/>
</dbReference>
<dbReference type="Proteomes" id="UP001217776">
    <property type="component" value="Unassembled WGS sequence"/>
</dbReference>
<evidence type="ECO:0000256" key="11">
    <source>
        <dbReference type="ARBA" id="ARBA00023098"/>
    </source>
</evidence>
<evidence type="ECO:0000256" key="4">
    <source>
        <dbReference type="ARBA" id="ARBA00016436"/>
    </source>
</evidence>
<dbReference type="GO" id="GO:0009244">
    <property type="term" value="P:lipopolysaccharide core region biosynthetic process"/>
    <property type="evidence" value="ECO:0007669"/>
    <property type="project" value="TreeGrafter"/>
</dbReference>
<dbReference type="AlphaFoldDB" id="A0A139K8Z8"/>
<dbReference type="HAMAP" id="MF_00409">
    <property type="entry name" value="LpxK"/>
    <property type="match status" value="1"/>
</dbReference>
<evidence type="ECO:0000256" key="1">
    <source>
        <dbReference type="ARBA" id="ARBA00002274"/>
    </source>
</evidence>
<proteinExistence type="inferred from homology"/>
<dbReference type="EMBL" id="CP083685">
    <property type="protein sequence ID" value="UYU90611.1"/>
    <property type="molecule type" value="Genomic_DNA"/>
</dbReference>
<evidence type="ECO:0000313" key="23">
    <source>
        <dbReference type="Proteomes" id="UP000284785"/>
    </source>
</evidence>
<evidence type="ECO:0000313" key="21">
    <source>
        <dbReference type="EMBL" id="UYU90611.1"/>
    </source>
</evidence>
<dbReference type="OMA" id="IGDEPMQ"/>
<sequence length="380" mass="43636">MDEHFIKIHKWLYPVSWIYGAVVTVRNKLFDWGFLRSKSFGVPVICIGNLSVGGTGKTPHTEYLIKLLRDNYHVAVLSRGYKRHSRGYVLATPQSTARSIGDEPYQMHTKFPSVTLAVDENRCHGIEQLLSIKEPSIEVVLLDDAFQHRYVKPGLSILLTDYHRLFCDDTLLPAGRLRESVNGKNRAQIVIVTKCPQDIKPIDYNIITKRLNLYPYQQLYFSSFRYGNLQPVFPSANSEIDSTVNELPLSALTNTDILLVTGIASPAPILEELKMYTDQIDSLSFDDHHHFSHRDIQQIKERFGKLKGEHKLIVTTEKDATRLIHHPVLSEELKPFIYALPIEIEILQNQQDKFNQHIIGYVRENTRNSSFSERENAHQS</sequence>
<dbReference type="EC" id="2.7.1.130" evidence="3 13"/>
<keyword evidence="5 13" id="KW-0444">Lipid biosynthesis</keyword>
<accession>A0A139K8Z8</accession>
<evidence type="ECO:0000313" key="19">
    <source>
        <dbReference type="EMBL" id="RHL53329.1"/>
    </source>
</evidence>
<dbReference type="EMBL" id="CP083680">
    <property type="protein sequence ID" value="UYU67608.1"/>
    <property type="molecule type" value="Genomic_DNA"/>
</dbReference>
<accession>C6IU17</accession>
<evidence type="ECO:0000256" key="10">
    <source>
        <dbReference type="ARBA" id="ARBA00022840"/>
    </source>
</evidence>
<evidence type="ECO:0000256" key="5">
    <source>
        <dbReference type="ARBA" id="ARBA00022516"/>
    </source>
</evidence>
<comment type="similarity">
    <text evidence="13">Belongs to the LpxK family.</text>
</comment>
<dbReference type="GO" id="GO:0009245">
    <property type="term" value="P:lipid A biosynthetic process"/>
    <property type="evidence" value="ECO:0007669"/>
    <property type="project" value="UniProtKB-UniRule"/>
</dbReference>
<evidence type="ECO:0000313" key="24">
    <source>
        <dbReference type="Proteomes" id="UP000436858"/>
    </source>
</evidence>
<dbReference type="EMBL" id="QROV01000038">
    <property type="protein sequence ID" value="RHL53329.1"/>
    <property type="molecule type" value="Genomic_DNA"/>
</dbReference>